<evidence type="ECO:0000313" key="2">
    <source>
        <dbReference type="EMBL" id="MCL1144346.1"/>
    </source>
</evidence>
<evidence type="ECO:0000259" key="1">
    <source>
        <dbReference type="SMART" id="SM00827"/>
    </source>
</evidence>
<dbReference type="Gene3D" id="3.30.70.3290">
    <property type="match status" value="1"/>
</dbReference>
<dbReference type="PANTHER" id="PTHR43074">
    <property type="entry name" value="OMEGA-3 POLYUNSATURATED FATTY ACID SYNTHASE PFAB-RELATED"/>
    <property type="match status" value="1"/>
</dbReference>
<gene>
    <name evidence="2" type="ORF">L2672_16865</name>
</gene>
<name>A0A9X2CLN5_9GAMM</name>
<dbReference type="SMART" id="SM00827">
    <property type="entry name" value="PKS_AT"/>
    <property type="match status" value="1"/>
</dbReference>
<dbReference type="InterPro" id="IPR016035">
    <property type="entry name" value="Acyl_Trfase/lysoPLipase"/>
</dbReference>
<dbReference type="Proteomes" id="UP001139333">
    <property type="component" value="Unassembled WGS sequence"/>
</dbReference>
<dbReference type="Gene3D" id="3.40.366.10">
    <property type="entry name" value="Malonyl-Coenzyme A Acyl Carrier Protein, domain 2"/>
    <property type="match status" value="1"/>
</dbReference>
<dbReference type="GO" id="GO:0016740">
    <property type="term" value="F:transferase activity"/>
    <property type="evidence" value="ECO:0007669"/>
    <property type="project" value="InterPro"/>
</dbReference>
<keyword evidence="3" id="KW-1185">Reference proteome</keyword>
<dbReference type="InterPro" id="IPR052568">
    <property type="entry name" value="PKS-FAS_Synthase"/>
</dbReference>
<dbReference type="EMBL" id="JAKIKP010000019">
    <property type="protein sequence ID" value="MCL1144346.1"/>
    <property type="molecule type" value="Genomic_DNA"/>
</dbReference>
<sequence>MNAKGKPLTAVSTGHEPVLNCSTLIKVIEDINQSPIRIALLLNPIHNSGLSEQFIDIAESNSIGFEQAIARAIGQFIDKPHDAKVINIANTVWLLPAITAAKHAIHPHAFINGLATAQQHELATQQALIHAKRQHMALLTQYSDSVTSLHKLQQFAAFISAIASRQRPRSDGSQSGYWFSELHQSRVAAFNSQIESQGYQSIILTQGSGLIVTNPLINLSRLWLPLRAASVSELQQQLTAVISQLAAIDQANNAHSGGELLTLIKQHLQAYQQQQAKLCGSDDSVKVNDKVSVSAVLMATSHSALIDEAKALLSALANQEERLDYKTPAGSCFRQHSLKQPANEQSANDSGLSFVYPGVGTVYHNMFHNLGQTFPGLFAELEKQGDLHAMLQADKVYTPTSAMGEMSLSELAISGVGVSYLLTKLLTQEFKIQPRFALGYSMGEAAMWASLGVWQQPHNLIEATQTSSIFTADISGALNCVRQDWQLSQDEPIQWNSFVTRASQDELKPFLAQYPKAYIAIIQGDTCVVAGCETSCKALLKQAGKRGIASNKVTAMHTPPALQIIEQVKGFYHQPLMANLPTEITFITAMQASPVVLTADAIAQSIADTFCHQLNFTQLISKAYQHGSRLFVEVGADRQTTTLIDKILSNQHCQGAKAVAVNAKGADANISLLKCLAQLLIHQVPMSFTPFINSIDWAMRQDIAKLSSMESAPMTPAHQPLSEGEPH</sequence>
<organism evidence="2 3">
    <name type="scientific">Shewanella gaetbuli</name>
    <dbReference type="NCBI Taxonomy" id="220752"/>
    <lineage>
        <taxon>Bacteria</taxon>
        <taxon>Pseudomonadati</taxon>
        <taxon>Pseudomonadota</taxon>
        <taxon>Gammaproteobacteria</taxon>
        <taxon>Alteromonadales</taxon>
        <taxon>Shewanellaceae</taxon>
        <taxon>Shewanella</taxon>
    </lineage>
</organism>
<reference evidence="2" key="1">
    <citation type="submission" date="2022-01" db="EMBL/GenBank/DDBJ databases">
        <title>Whole genome-based taxonomy of the Shewanellaceae.</title>
        <authorList>
            <person name="Martin-Rodriguez A.J."/>
        </authorList>
    </citation>
    <scope>NUCLEOTIDE SEQUENCE</scope>
    <source>
        <strain evidence="2">DSM 16422</strain>
    </source>
</reference>
<dbReference type="SUPFAM" id="SSF52151">
    <property type="entry name" value="FabD/lysophospholipase-like"/>
    <property type="match status" value="1"/>
</dbReference>
<dbReference type="Gene3D" id="3.30.70.250">
    <property type="entry name" value="Malonyl-CoA ACP transacylase, ACP-binding"/>
    <property type="match status" value="1"/>
</dbReference>
<dbReference type="InterPro" id="IPR014043">
    <property type="entry name" value="Acyl_transferase_dom"/>
</dbReference>
<dbReference type="InterPro" id="IPR014181">
    <property type="entry name" value="Omega3_polyunsat_FA_synth-like"/>
</dbReference>
<comment type="caution">
    <text evidence="2">The sequence shown here is derived from an EMBL/GenBank/DDBJ whole genome shotgun (WGS) entry which is preliminary data.</text>
</comment>
<evidence type="ECO:0000313" key="3">
    <source>
        <dbReference type="Proteomes" id="UP001139333"/>
    </source>
</evidence>
<protein>
    <submittedName>
        <fullName evidence="2">PfaB family protein</fullName>
    </submittedName>
</protein>
<dbReference type="NCBIfam" id="TIGR02816">
    <property type="entry name" value="pfaB_fam"/>
    <property type="match status" value="1"/>
</dbReference>
<proteinExistence type="predicted"/>
<feature type="domain" description="Malonyl-CoA:ACP transacylase (MAT)" evidence="1">
    <location>
        <begin position="355"/>
        <end position="666"/>
    </location>
</feature>
<dbReference type="AlphaFoldDB" id="A0A9X2CLN5"/>
<accession>A0A9X2CLN5</accession>
<dbReference type="PANTHER" id="PTHR43074:SF1">
    <property type="entry name" value="BETA-KETOACYL SYNTHASE FAMILY PROTEIN-RELATED"/>
    <property type="match status" value="1"/>
</dbReference>
<dbReference type="RefSeq" id="WP_248997013.1">
    <property type="nucleotide sequence ID" value="NZ_JAKIKP010000019.1"/>
</dbReference>
<dbReference type="InterPro" id="IPR001227">
    <property type="entry name" value="Ac_transferase_dom_sf"/>
</dbReference>